<accession>A0A1Y1ZU02</accession>
<dbReference type="InterPro" id="IPR023093">
    <property type="entry name" value="ScpA-like_C"/>
</dbReference>
<evidence type="ECO:0000256" key="3">
    <source>
        <dbReference type="ARBA" id="ARBA00023242"/>
    </source>
</evidence>
<dbReference type="OrthoDB" id="10071381at2759"/>
<dbReference type="SUPFAM" id="SSF46785">
    <property type="entry name" value="Winged helix' DNA-binding domain"/>
    <property type="match status" value="1"/>
</dbReference>
<dbReference type="GO" id="GO:1990414">
    <property type="term" value="P:replication-born double-strand break repair via sister chromatid exchange"/>
    <property type="evidence" value="ECO:0007669"/>
    <property type="project" value="TreeGrafter"/>
</dbReference>
<evidence type="ECO:0000313" key="7">
    <source>
        <dbReference type="EMBL" id="ORY13255.1"/>
    </source>
</evidence>
<evidence type="ECO:0000259" key="5">
    <source>
        <dbReference type="Pfam" id="PF04824"/>
    </source>
</evidence>
<feature type="domain" description="Rad21/Rec8-like protein C-terminal eukaryotic" evidence="5">
    <location>
        <begin position="546"/>
        <end position="581"/>
    </location>
</feature>
<dbReference type="FunFam" id="1.10.10.580:FF:000004">
    <property type="entry name" value="Double-strand-break repair protein rad21"/>
    <property type="match status" value="1"/>
</dbReference>
<gene>
    <name evidence="7" type="ORF">BCR34DRAFT_663303</name>
</gene>
<evidence type="ECO:0000259" key="6">
    <source>
        <dbReference type="Pfam" id="PF04825"/>
    </source>
</evidence>
<reference evidence="7 8" key="1">
    <citation type="submission" date="2016-07" db="EMBL/GenBank/DDBJ databases">
        <title>Pervasive Adenine N6-methylation of Active Genes in Fungi.</title>
        <authorList>
            <consortium name="DOE Joint Genome Institute"/>
            <person name="Mondo S.J."/>
            <person name="Dannebaum R.O."/>
            <person name="Kuo R.C."/>
            <person name="Labutti K."/>
            <person name="Haridas S."/>
            <person name="Kuo A."/>
            <person name="Salamov A."/>
            <person name="Ahrendt S.R."/>
            <person name="Lipzen A."/>
            <person name="Sullivan W."/>
            <person name="Andreopoulos W.B."/>
            <person name="Clum A."/>
            <person name="Lindquist E."/>
            <person name="Daum C."/>
            <person name="Ramamoorthy G.K."/>
            <person name="Gryganskyi A."/>
            <person name="Culley D."/>
            <person name="Magnuson J.K."/>
            <person name="James T.Y."/>
            <person name="O'Malley M.A."/>
            <person name="Stajich J.E."/>
            <person name="Spatafora J.W."/>
            <person name="Visel A."/>
            <person name="Grigoriev I.V."/>
        </authorList>
    </citation>
    <scope>NUCLEOTIDE SEQUENCE [LARGE SCALE GENOMIC DNA]</scope>
    <source>
        <strain evidence="7 8">CBS 115471</strain>
    </source>
</reference>
<sequence length="625" mass="68458">MFFPEHLLSKSGPLARVWLAANLEKKLSKNQVLQDKIVDDIGVIIRPEVAGGPMALRLSGQLLLGVVRIYSRKARYLLDDCNEALMKIKMAFRPGNIDLPSTQSHIANPASIILPDVLTDIELLAPMPDAGLLGLDLGLGNLNPSTSEEMFLDSQLGSSVEKTRAEPMILDEEDDLGLDLGEDDLDMPLPGYDEGTSIEVGRNAPLERRASEEPLSSPKIFDEEDDLGLNLGEEDDTVMPGGDMNVDIDMGGMTELGDFADTAINNETGLERRERDSISPLSSIRSSVERDLEQTFQEQNTTGFEPQPEEEEEEEVVRQAHKAKRRKVLHADAATEIHSNQIREQQNDRSRILKPAAFLPRDPMLLALMNMQKSGGFVSSILGDGRSRGWAPELRGILSLEVVSRVGQKRKRDSGVADLETDEEAAAGAEKTPQLEFDQEEPELEGVVADLGADTTIGHGQDDEMINLPSDAGINPMDDEQLEILEEEEPFSPVPDNFDDTTAPLLHPDESGPISLGTKHAVHLLRERFGQEAETNESVRQKTSILFQDMLPEATTTRSDATKMFFEVLVLATKDAIKVEQPVNELGGPLRIRAKRGLWGDWAEASAGGELASQATQPATVAVEA</sequence>
<dbReference type="GO" id="GO:0030892">
    <property type="term" value="C:mitotic cohesin complex"/>
    <property type="evidence" value="ECO:0007669"/>
    <property type="project" value="TreeGrafter"/>
</dbReference>
<dbReference type="CDD" id="cd21788">
    <property type="entry name" value="Rad21_Rec8_M_SpRad21p-like"/>
    <property type="match status" value="1"/>
</dbReference>
<evidence type="ECO:0000256" key="1">
    <source>
        <dbReference type="ARBA" id="ARBA00004123"/>
    </source>
</evidence>
<dbReference type="GO" id="GO:0005634">
    <property type="term" value="C:nucleus"/>
    <property type="evidence" value="ECO:0007669"/>
    <property type="project" value="UniProtKB-SubCell"/>
</dbReference>
<dbReference type="STRING" id="1231657.A0A1Y1ZU02"/>
<proteinExistence type="inferred from homology"/>
<dbReference type="PANTHER" id="PTHR12585">
    <property type="entry name" value="SCC1 / RAD21 FAMILY MEMBER"/>
    <property type="match status" value="1"/>
</dbReference>
<dbReference type="GO" id="GO:0007064">
    <property type="term" value="P:mitotic sister chromatid cohesion"/>
    <property type="evidence" value="ECO:0007669"/>
    <property type="project" value="TreeGrafter"/>
</dbReference>
<feature type="domain" description="Rad21/Rec8-like protein N-terminal" evidence="6">
    <location>
        <begin position="1"/>
        <end position="105"/>
    </location>
</feature>
<dbReference type="EMBL" id="MCFA01000043">
    <property type="protein sequence ID" value="ORY13255.1"/>
    <property type="molecule type" value="Genomic_DNA"/>
</dbReference>
<name>A0A1Y1ZU02_9PLEO</name>
<dbReference type="Gene3D" id="1.10.10.580">
    <property type="entry name" value="Structural maintenance of chromosome 1. Chain E"/>
    <property type="match status" value="1"/>
</dbReference>
<organism evidence="7 8">
    <name type="scientific">Clohesyomyces aquaticus</name>
    <dbReference type="NCBI Taxonomy" id="1231657"/>
    <lineage>
        <taxon>Eukaryota</taxon>
        <taxon>Fungi</taxon>
        <taxon>Dikarya</taxon>
        <taxon>Ascomycota</taxon>
        <taxon>Pezizomycotina</taxon>
        <taxon>Dothideomycetes</taxon>
        <taxon>Pleosporomycetidae</taxon>
        <taxon>Pleosporales</taxon>
        <taxon>Lindgomycetaceae</taxon>
        <taxon>Clohesyomyces</taxon>
    </lineage>
</organism>
<dbReference type="InterPro" id="IPR006910">
    <property type="entry name" value="Rad21_Rec8_N"/>
</dbReference>
<dbReference type="PANTHER" id="PTHR12585:SF69">
    <property type="entry name" value="FI11703P"/>
    <property type="match status" value="1"/>
</dbReference>
<comment type="caution">
    <text evidence="7">The sequence shown here is derived from an EMBL/GenBank/DDBJ whole genome shotgun (WGS) entry which is preliminary data.</text>
</comment>
<dbReference type="InterPro" id="IPR039781">
    <property type="entry name" value="Rad21/Rec8-like"/>
</dbReference>
<dbReference type="InterPro" id="IPR036390">
    <property type="entry name" value="WH_DNA-bd_sf"/>
</dbReference>
<dbReference type="InterPro" id="IPR006909">
    <property type="entry name" value="Rad21/Rec8_C_eu"/>
</dbReference>
<evidence type="ECO:0000256" key="2">
    <source>
        <dbReference type="ARBA" id="ARBA00009870"/>
    </source>
</evidence>
<keyword evidence="3" id="KW-0539">Nucleus</keyword>
<dbReference type="Proteomes" id="UP000193144">
    <property type="component" value="Unassembled WGS sequence"/>
</dbReference>
<dbReference type="GO" id="GO:0003682">
    <property type="term" value="F:chromatin binding"/>
    <property type="evidence" value="ECO:0007669"/>
    <property type="project" value="TreeGrafter"/>
</dbReference>
<comment type="subcellular location">
    <subcellularLocation>
        <location evidence="1">Nucleus</location>
    </subcellularLocation>
</comment>
<dbReference type="Pfam" id="PF04824">
    <property type="entry name" value="Rad21_Rec8"/>
    <property type="match status" value="1"/>
</dbReference>
<dbReference type="AlphaFoldDB" id="A0A1Y1ZU02"/>
<feature type="region of interest" description="Disordered" evidence="4">
    <location>
        <begin position="409"/>
        <end position="441"/>
    </location>
</feature>
<keyword evidence="8" id="KW-1185">Reference proteome</keyword>
<evidence type="ECO:0000256" key="4">
    <source>
        <dbReference type="SAM" id="MobiDB-lite"/>
    </source>
</evidence>
<feature type="region of interest" description="Disordered" evidence="4">
    <location>
        <begin position="271"/>
        <end position="290"/>
    </location>
</feature>
<evidence type="ECO:0000313" key="8">
    <source>
        <dbReference type="Proteomes" id="UP000193144"/>
    </source>
</evidence>
<protein>
    <submittedName>
        <fullName evidence="7">Rec8 like protein-domain-containing protein</fullName>
    </submittedName>
</protein>
<dbReference type="Pfam" id="PF04825">
    <property type="entry name" value="Rad21_Rec8_N"/>
    <property type="match status" value="1"/>
</dbReference>
<comment type="similarity">
    <text evidence="2">Belongs to the rad21 family.</text>
</comment>